<dbReference type="InterPro" id="IPR025944">
    <property type="entry name" value="Sigma_54_int_dom_CS"/>
</dbReference>
<reference evidence="7" key="1">
    <citation type="submission" date="2015-02" db="EMBL/GenBank/DDBJ databases">
        <title>Complete Genome Sequencing of Pandoraea vervacti NS15 sp. nov.</title>
        <authorList>
            <person name="Chan K.-G."/>
        </authorList>
    </citation>
    <scope>NUCLEOTIDE SEQUENCE [LARGE SCALE GENOMIC DNA]</scope>
    <source>
        <strain evidence="7">NS15</strain>
    </source>
</reference>
<evidence type="ECO:0000313" key="7">
    <source>
        <dbReference type="Proteomes" id="UP000035085"/>
    </source>
</evidence>
<accession>A0ABN4FXI9</accession>
<dbReference type="PRINTS" id="PR01590">
    <property type="entry name" value="HTHFIS"/>
</dbReference>
<name>A0ABN4FXI9_9BURK</name>
<dbReference type="InterPro" id="IPR058031">
    <property type="entry name" value="AAA_lid_NorR"/>
</dbReference>
<keyword evidence="4" id="KW-0804">Transcription</keyword>
<dbReference type="PROSITE" id="PS50045">
    <property type="entry name" value="SIGMA54_INTERACT_4"/>
    <property type="match status" value="1"/>
</dbReference>
<dbReference type="Proteomes" id="UP000035085">
    <property type="component" value="Chromosome"/>
</dbReference>
<protein>
    <recommendedName>
        <fullName evidence="5">Sigma-54 factor interaction domain-containing protein</fullName>
    </recommendedName>
</protein>
<feature type="domain" description="Sigma-54 factor interaction" evidence="5">
    <location>
        <begin position="1"/>
        <end position="40"/>
    </location>
</feature>
<organism evidence="6 7">
    <name type="scientific">Pandoraea vervacti</name>
    <dbReference type="NCBI Taxonomy" id="656178"/>
    <lineage>
        <taxon>Bacteria</taxon>
        <taxon>Pseudomonadati</taxon>
        <taxon>Pseudomonadota</taxon>
        <taxon>Betaproteobacteria</taxon>
        <taxon>Burkholderiales</taxon>
        <taxon>Burkholderiaceae</taxon>
        <taxon>Pandoraea</taxon>
    </lineage>
</organism>
<keyword evidence="1" id="KW-0547">Nucleotide-binding</keyword>
<keyword evidence="7" id="KW-1185">Reference proteome</keyword>
<proteinExistence type="predicted"/>
<gene>
    <name evidence="6" type="ORF">UC34_13160</name>
</gene>
<dbReference type="EMBL" id="CP010897">
    <property type="protein sequence ID" value="AJP57682.1"/>
    <property type="molecule type" value="Genomic_DNA"/>
</dbReference>
<evidence type="ECO:0000313" key="6">
    <source>
        <dbReference type="EMBL" id="AJP57682.1"/>
    </source>
</evidence>
<dbReference type="InterPro" id="IPR009057">
    <property type="entry name" value="Homeodomain-like_sf"/>
</dbReference>
<evidence type="ECO:0000256" key="1">
    <source>
        <dbReference type="ARBA" id="ARBA00022741"/>
    </source>
</evidence>
<keyword evidence="2" id="KW-0067">ATP-binding</keyword>
<evidence type="ECO:0000256" key="2">
    <source>
        <dbReference type="ARBA" id="ARBA00022840"/>
    </source>
</evidence>
<dbReference type="Pfam" id="PF25601">
    <property type="entry name" value="AAA_lid_14"/>
    <property type="match status" value="1"/>
</dbReference>
<dbReference type="Pfam" id="PF02954">
    <property type="entry name" value="HTH_8"/>
    <property type="match status" value="1"/>
</dbReference>
<evidence type="ECO:0000259" key="5">
    <source>
        <dbReference type="PROSITE" id="PS50045"/>
    </source>
</evidence>
<dbReference type="Gene3D" id="1.10.10.60">
    <property type="entry name" value="Homeodomain-like"/>
    <property type="match status" value="1"/>
</dbReference>
<sequence length="128" mass="13969">MLVGADAVTRIAPQVLGALRKHDWPGNVRELRNFVQRARILSRTAVIDALPAPIFDALAQFPVRDDRMTIALDAPLAELDRQVILSALAQCGGVKARAARQLGISLKTLYARLAQMSRTSKTSTHRTG</sequence>
<dbReference type="SUPFAM" id="SSF46689">
    <property type="entry name" value="Homeodomain-like"/>
    <property type="match status" value="1"/>
</dbReference>
<evidence type="ECO:0000256" key="3">
    <source>
        <dbReference type="ARBA" id="ARBA00023015"/>
    </source>
</evidence>
<evidence type="ECO:0000256" key="4">
    <source>
        <dbReference type="ARBA" id="ARBA00023163"/>
    </source>
</evidence>
<dbReference type="InterPro" id="IPR002197">
    <property type="entry name" value="HTH_Fis"/>
</dbReference>
<dbReference type="Gene3D" id="1.10.8.60">
    <property type="match status" value="1"/>
</dbReference>
<keyword evidence="3" id="KW-0805">Transcription regulation</keyword>
<dbReference type="PROSITE" id="PS00688">
    <property type="entry name" value="SIGMA54_INTERACT_3"/>
    <property type="match status" value="1"/>
</dbReference>
<dbReference type="InterPro" id="IPR002078">
    <property type="entry name" value="Sigma_54_int"/>
</dbReference>
<dbReference type="PANTHER" id="PTHR32071">
    <property type="entry name" value="TRANSCRIPTIONAL REGULATORY PROTEIN"/>
    <property type="match status" value="1"/>
</dbReference>